<gene>
    <name evidence="3" type="ORF">CK503_13600</name>
</gene>
<dbReference type="Proteomes" id="UP000218831">
    <property type="component" value="Unassembled WGS sequence"/>
</dbReference>
<dbReference type="EMBL" id="NSKE01000010">
    <property type="protein sequence ID" value="PAU93189.1"/>
    <property type="molecule type" value="Genomic_DNA"/>
</dbReference>
<evidence type="ECO:0000256" key="1">
    <source>
        <dbReference type="PROSITE-ProRule" id="PRU01076"/>
    </source>
</evidence>
<dbReference type="GO" id="GO:0003677">
    <property type="term" value="F:DNA binding"/>
    <property type="evidence" value="ECO:0007669"/>
    <property type="project" value="UniProtKB-UniRule"/>
</dbReference>
<feature type="domain" description="SpoVT-AbrB" evidence="2">
    <location>
        <begin position="3"/>
        <end position="46"/>
    </location>
</feature>
<dbReference type="InterPro" id="IPR007159">
    <property type="entry name" value="SpoVT-AbrB_dom"/>
</dbReference>
<comment type="caution">
    <text evidence="3">The sequence shown here is derived from an EMBL/GenBank/DDBJ whole genome shotgun (WGS) entry which is preliminary data.</text>
</comment>
<reference evidence="3 4" key="1">
    <citation type="submission" date="2017-08" db="EMBL/GenBank/DDBJ databases">
        <title>Aliifodinibius alkalisoli sp. nov., isolated from saline alkaline soil.</title>
        <authorList>
            <person name="Liu D."/>
            <person name="Zhang G."/>
        </authorList>
    </citation>
    <scope>NUCLEOTIDE SEQUENCE [LARGE SCALE GENOMIC DNA]</scope>
    <source>
        <strain evidence="3 4">WN023</strain>
    </source>
</reference>
<dbReference type="OrthoDB" id="9795766at2"/>
<proteinExistence type="predicted"/>
<dbReference type="SMART" id="SM00966">
    <property type="entry name" value="SpoVT_AbrB"/>
    <property type="match status" value="1"/>
</dbReference>
<evidence type="ECO:0000313" key="4">
    <source>
        <dbReference type="Proteomes" id="UP000218831"/>
    </source>
</evidence>
<dbReference type="RefSeq" id="WP_095607372.1">
    <property type="nucleotide sequence ID" value="NZ_NSKE01000010.1"/>
</dbReference>
<dbReference type="AlphaFoldDB" id="A0A2A2G8L0"/>
<dbReference type="Gene3D" id="2.10.260.10">
    <property type="match status" value="1"/>
</dbReference>
<sequence length="85" mass="9899">MKTKLIRIGNSQGVRIPKPIIEEIGLSEEIEMILKDNKIILRSAEQSRKGWDNAFEKMAEENDDQLIDKEGVEAPSQWDKTEWTW</sequence>
<keyword evidence="1 3" id="KW-0238">DNA-binding</keyword>
<accession>A0A2A2G8L0</accession>
<dbReference type="Pfam" id="PF04014">
    <property type="entry name" value="MazE_antitoxin"/>
    <property type="match status" value="1"/>
</dbReference>
<protein>
    <submittedName>
        <fullName evidence="3">AbrB/MazE/SpoVT family DNA-binding domain-containing protein</fullName>
    </submittedName>
</protein>
<name>A0A2A2G8L0_9BACT</name>
<keyword evidence="4" id="KW-1185">Reference proteome</keyword>
<dbReference type="PROSITE" id="PS51740">
    <property type="entry name" value="SPOVT_ABRB"/>
    <property type="match status" value="1"/>
</dbReference>
<evidence type="ECO:0000259" key="2">
    <source>
        <dbReference type="PROSITE" id="PS51740"/>
    </source>
</evidence>
<evidence type="ECO:0000313" key="3">
    <source>
        <dbReference type="EMBL" id="PAU93189.1"/>
    </source>
</evidence>
<dbReference type="SUPFAM" id="SSF89447">
    <property type="entry name" value="AbrB/MazE/MraZ-like"/>
    <property type="match status" value="1"/>
</dbReference>
<organism evidence="3 4">
    <name type="scientific">Fodinibius salipaludis</name>
    <dbReference type="NCBI Taxonomy" id="2032627"/>
    <lineage>
        <taxon>Bacteria</taxon>
        <taxon>Pseudomonadati</taxon>
        <taxon>Balneolota</taxon>
        <taxon>Balneolia</taxon>
        <taxon>Balneolales</taxon>
        <taxon>Balneolaceae</taxon>
        <taxon>Fodinibius</taxon>
    </lineage>
</organism>
<dbReference type="InterPro" id="IPR037914">
    <property type="entry name" value="SpoVT-AbrB_sf"/>
</dbReference>